<name>A0A4Q0NUX8_9FLAO</name>
<organism evidence="1 2">
    <name type="scientific">Leeuwenhoekiella aestuarii</name>
    <dbReference type="NCBI Taxonomy" id="2249426"/>
    <lineage>
        <taxon>Bacteria</taxon>
        <taxon>Pseudomonadati</taxon>
        <taxon>Bacteroidota</taxon>
        <taxon>Flavobacteriia</taxon>
        <taxon>Flavobacteriales</taxon>
        <taxon>Flavobacteriaceae</taxon>
        <taxon>Leeuwenhoekiella</taxon>
    </lineage>
</organism>
<evidence type="ECO:0000313" key="2">
    <source>
        <dbReference type="Proteomes" id="UP000289821"/>
    </source>
</evidence>
<comment type="caution">
    <text evidence="1">The sequence shown here is derived from an EMBL/GenBank/DDBJ whole genome shotgun (WGS) entry which is preliminary data.</text>
</comment>
<dbReference type="AlphaFoldDB" id="A0A4Q0NUX8"/>
<dbReference type="EMBL" id="QOVI01000003">
    <property type="protein sequence ID" value="RXG15328.1"/>
    <property type="molecule type" value="Genomic_DNA"/>
</dbReference>
<sequence length="153" mass="18061">MSKSRELSNRLQEVIIDGTWIANTNFKNQLETLSFKVVTQKIKNYNTVADLAQHIHYYINGIKQVFNGGKLTIQDRYSFDFPPIKTQKDWDFFLNRFWKDTSELCELITQLSDEKLNAVFVKQEYGTYARNIEALIEHSYYHLGQITLLLKKE</sequence>
<evidence type="ECO:0008006" key="3">
    <source>
        <dbReference type="Google" id="ProtNLM"/>
    </source>
</evidence>
<reference evidence="1 2" key="1">
    <citation type="submission" date="2018-07" db="EMBL/GenBank/DDBJ databases">
        <title>Leeuwenhoekiella genomics.</title>
        <authorList>
            <person name="Tahon G."/>
            <person name="Willems A."/>
        </authorList>
    </citation>
    <scope>NUCLEOTIDE SEQUENCE [LARGE SCALE GENOMIC DNA]</scope>
    <source>
        <strain evidence="1 2">R-50232</strain>
    </source>
</reference>
<gene>
    <name evidence="1" type="ORF">DSM04_103216</name>
</gene>
<accession>A0A4Q0NUX8</accession>
<dbReference type="OrthoDB" id="9814103at2"/>
<proteinExistence type="predicted"/>
<dbReference type="RefSeq" id="WP_128760918.1">
    <property type="nucleotide sequence ID" value="NZ_QOVI01000003.1"/>
</dbReference>
<keyword evidence="2" id="KW-1185">Reference proteome</keyword>
<dbReference type="Proteomes" id="UP000289821">
    <property type="component" value="Unassembled WGS sequence"/>
</dbReference>
<dbReference type="Gene3D" id="1.20.120.450">
    <property type="entry name" value="dinb family like domain"/>
    <property type="match status" value="1"/>
</dbReference>
<dbReference type="InterPro" id="IPR034660">
    <property type="entry name" value="DinB/YfiT-like"/>
</dbReference>
<protein>
    <recommendedName>
        <fullName evidence="3">Damage-inducible protein DinB</fullName>
    </recommendedName>
</protein>
<dbReference type="SUPFAM" id="SSF109854">
    <property type="entry name" value="DinB/YfiT-like putative metalloenzymes"/>
    <property type="match status" value="1"/>
</dbReference>
<evidence type="ECO:0000313" key="1">
    <source>
        <dbReference type="EMBL" id="RXG15328.1"/>
    </source>
</evidence>